<evidence type="ECO:0000313" key="1">
    <source>
        <dbReference type="EMBL" id="KAF7935327.1"/>
    </source>
</evidence>
<dbReference type="Proteomes" id="UP000710849">
    <property type="component" value="Unassembled WGS sequence"/>
</dbReference>
<gene>
    <name evidence="1" type="ORF">EAE97_008234</name>
</gene>
<accession>A0A9P5M2N6</accession>
<dbReference type="AlphaFoldDB" id="A0A9P5M2N6"/>
<dbReference type="RefSeq" id="XP_038730428.1">
    <property type="nucleotide sequence ID" value="XM_038878748.1"/>
</dbReference>
<reference evidence="1 2" key="1">
    <citation type="journal article" date="2020" name="Genome Biol. Evol.">
        <title>Comparative genomics of Sclerotiniaceae.</title>
        <authorList>
            <person name="Valero Jimenez C.A."/>
            <person name="Steentjes M."/>
            <person name="Scholten O.E."/>
            <person name="Van Kan J.A.L."/>
        </authorList>
    </citation>
    <scope>NUCLEOTIDE SEQUENCE [LARGE SCALE GENOMIC DNA]</scope>
    <source>
        <strain evidence="1 2">MUCL 94</strain>
    </source>
</reference>
<dbReference type="GeneID" id="62151822"/>
<dbReference type="EMBL" id="RCSW01000017">
    <property type="protein sequence ID" value="KAF7935327.1"/>
    <property type="molecule type" value="Genomic_DNA"/>
</dbReference>
<comment type="caution">
    <text evidence="1">The sequence shown here is derived from an EMBL/GenBank/DDBJ whole genome shotgun (WGS) entry which is preliminary data.</text>
</comment>
<keyword evidence="2" id="KW-1185">Reference proteome</keyword>
<protein>
    <submittedName>
        <fullName evidence="1">Uncharacterized protein</fullName>
    </submittedName>
</protein>
<organism evidence="1 2">
    <name type="scientific">Botrytis byssoidea</name>
    <dbReference type="NCBI Taxonomy" id="139641"/>
    <lineage>
        <taxon>Eukaryota</taxon>
        <taxon>Fungi</taxon>
        <taxon>Dikarya</taxon>
        <taxon>Ascomycota</taxon>
        <taxon>Pezizomycotina</taxon>
        <taxon>Leotiomycetes</taxon>
        <taxon>Helotiales</taxon>
        <taxon>Sclerotiniaceae</taxon>
        <taxon>Botrytis</taxon>
    </lineage>
</organism>
<sequence length="145" mass="16334">MCRLMKKMVNGVVGFRHVKLGLEAELTSLRPQSYLYVASYPRILVSSYLLIAKPSNILSKLETLKSSRNVGRSQTVPLAKSLLKHIVELAHSKDLNSGNLTFESQNVKDIIPASICSKTQFERRIAFHVDLYLHPIWNRITALAS</sequence>
<name>A0A9P5M2N6_9HELO</name>
<proteinExistence type="predicted"/>
<evidence type="ECO:0000313" key="2">
    <source>
        <dbReference type="Proteomes" id="UP000710849"/>
    </source>
</evidence>